<dbReference type="Proteomes" id="UP000265520">
    <property type="component" value="Unassembled WGS sequence"/>
</dbReference>
<proteinExistence type="predicted"/>
<reference evidence="1 2" key="1">
    <citation type="journal article" date="2018" name="Front. Plant Sci.">
        <title>Red Clover (Trifolium pratense) and Zigzag Clover (T. medium) - A Picture of Genomic Similarities and Differences.</title>
        <authorList>
            <person name="Dluhosova J."/>
            <person name="Istvanek J."/>
            <person name="Nedelnik J."/>
            <person name="Repkova J."/>
        </authorList>
    </citation>
    <scope>NUCLEOTIDE SEQUENCE [LARGE SCALE GENOMIC DNA]</scope>
    <source>
        <strain evidence="2">cv. 10/8</strain>
        <tissue evidence="1">Leaf</tissue>
    </source>
</reference>
<feature type="non-terminal residue" evidence="1">
    <location>
        <position position="139"/>
    </location>
</feature>
<keyword evidence="2" id="KW-1185">Reference proteome</keyword>
<name>A0A392QIC7_9FABA</name>
<evidence type="ECO:0000313" key="2">
    <source>
        <dbReference type="Proteomes" id="UP000265520"/>
    </source>
</evidence>
<accession>A0A392QIC7</accession>
<dbReference type="AlphaFoldDB" id="A0A392QIC7"/>
<sequence>MLFPDKVDSVDGESATVIVESSDSSRGSVSTDSYANFDLVWDGLEDLLSTIEKADFNRESPDSNTMKALIIKGWLKLNSSHLLDLLDRCIKFLAIAYKFDFLVHQFPNVPLEKQIEADEELALFHEMKQLFSALNARNV</sequence>
<comment type="caution">
    <text evidence="1">The sequence shown here is derived from an EMBL/GenBank/DDBJ whole genome shotgun (WGS) entry which is preliminary data.</text>
</comment>
<evidence type="ECO:0000313" key="1">
    <source>
        <dbReference type="EMBL" id="MCI23647.1"/>
    </source>
</evidence>
<protein>
    <submittedName>
        <fullName evidence="1">Uncharacterized protein</fullName>
    </submittedName>
</protein>
<dbReference type="EMBL" id="LXQA010137146">
    <property type="protein sequence ID" value="MCI23647.1"/>
    <property type="molecule type" value="Genomic_DNA"/>
</dbReference>
<organism evidence="1 2">
    <name type="scientific">Trifolium medium</name>
    <dbReference type="NCBI Taxonomy" id="97028"/>
    <lineage>
        <taxon>Eukaryota</taxon>
        <taxon>Viridiplantae</taxon>
        <taxon>Streptophyta</taxon>
        <taxon>Embryophyta</taxon>
        <taxon>Tracheophyta</taxon>
        <taxon>Spermatophyta</taxon>
        <taxon>Magnoliopsida</taxon>
        <taxon>eudicotyledons</taxon>
        <taxon>Gunneridae</taxon>
        <taxon>Pentapetalae</taxon>
        <taxon>rosids</taxon>
        <taxon>fabids</taxon>
        <taxon>Fabales</taxon>
        <taxon>Fabaceae</taxon>
        <taxon>Papilionoideae</taxon>
        <taxon>50 kb inversion clade</taxon>
        <taxon>NPAAA clade</taxon>
        <taxon>Hologalegina</taxon>
        <taxon>IRL clade</taxon>
        <taxon>Trifolieae</taxon>
        <taxon>Trifolium</taxon>
    </lineage>
</organism>